<organism evidence="1 4">
    <name type="scientific">Plasmodium ovale wallikeri</name>
    <dbReference type="NCBI Taxonomy" id="864142"/>
    <lineage>
        <taxon>Eukaryota</taxon>
        <taxon>Sar</taxon>
        <taxon>Alveolata</taxon>
        <taxon>Apicomplexa</taxon>
        <taxon>Aconoidasida</taxon>
        <taxon>Haemosporida</taxon>
        <taxon>Plasmodiidae</taxon>
        <taxon>Plasmodium</taxon>
        <taxon>Plasmodium (Plasmodium)</taxon>
    </lineage>
</organism>
<sequence length="112" mass="12580">MPQCVNQLNCDEVAGVLNPYVRETAPALDASNPSALRKLRHLCPVQFVELEKGTSLKKKKGIREMIAERLEVTALSHRKMVNVCVEIKHPSLHKNGENTYTPLEMNKISCLL</sequence>
<gene>
    <name evidence="1" type="ORF">POVWA1_053060</name>
    <name evidence="2" type="ORF">POVWA2_052330</name>
</gene>
<protein>
    <submittedName>
        <fullName evidence="1">Uncharacterized protein</fullName>
    </submittedName>
</protein>
<accession>A0A1A8ZQA0</accession>
<dbReference type="EMBL" id="FLRD01000138">
    <property type="protein sequence ID" value="SBT46061.1"/>
    <property type="molecule type" value="Genomic_DNA"/>
</dbReference>
<evidence type="ECO:0000313" key="2">
    <source>
        <dbReference type="EMBL" id="SBT46604.1"/>
    </source>
</evidence>
<reference evidence="3 4" key="2">
    <citation type="submission" date="2016-05" db="EMBL/GenBank/DDBJ databases">
        <authorList>
            <person name="Naeem Raeece"/>
        </authorList>
    </citation>
    <scope>NUCLEOTIDE SEQUENCE [LARGE SCALE GENOMIC DNA]</scope>
</reference>
<keyword evidence="4" id="KW-1185">Reference proteome</keyword>
<dbReference type="AlphaFoldDB" id="A0A1A8ZQA0"/>
<evidence type="ECO:0000313" key="4">
    <source>
        <dbReference type="Proteomes" id="UP000078555"/>
    </source>
</evidence>
<dbReference type="EMBL" id="FLRE01000184">
    <property type="protein sequence ID" value="SBT46604.1"/>
    <property type="molecule type" value="Genomic_DNA"/>
</dbReference>
<reference evidence="1" key="1">
    <citation type="submission" date="2016-05" db="EMBL/GenBank/DDBJ databases">
        <authorList>
            <person name="Lavstsen T."/>
            <person name="Jespersen J.S."/>
        </authorList>
    </citation>
    <scope>NUCLEOTIDE SEQUENCE [LARGE SCALE GENOMIC DNA]</scope>
</reference>
<dbReference type="Proteomes" id="UP000078555">
    <property type="component" value="Unassembled WGS sequence"/>
</dbReference>
<proteinExistence type="predicted"/>
<evidence type="ECO:0000313" key="1">
    <source>
        <dbReference type="EMBL" id="SBT46061.1"/>
    </source>
</evidence>
<name>A0A1A8ZQA0_PLAOA</name>
<dbReference type="Proteomes" id="UP000078550">
    <property type="component" value="Unassembled WGS sequence"/>
</dbReference>
<evidence type="ECO:0000313" key="3">
    <source>
        <dbReference type="Proteomes" id="UP000078550"/>
    </source>
</evidence>